<dbReference type="SUPFAM" id="SSF81324">
    <property type="entry name" value="Voltage-gated potassium channels"/>
    <property type="match status" value="1"/>
</dbReference>
<feature type="transmembrane region" description="Helical" evidence="2">
    <location>
        <begin position="112"/>
        <end position="136"/>
    </location>
</feature>
<dbReference type="InterPro" id="IPR003148">
    <property type="entry name" value="RCK_N"/>
</dbReference>
<dbReference type="Gene3D" id="1.10.287.70">
    <property type="match status" value="1"/>
</dbReference>
<feature type="transmembrane region" description="Helical" evidence="2">
    <location>
        <begin position="50"/>
        <end position="69"/>
    </location>
</feature>
<dbReference type="Pfam" id="PF02254">
    <property type="entry name" value="TrkA_N"/>
    <property type="match status" value="2"/>
</dbReference>
<dbReference type="InterPro" id="IPR036721">
    <property type="entry name" value="RCK_C_sf"/>
</dbReference>
<feature type="domain" description="RCK C-terminal" evidence="4">
    <location>
        <begin position="492"/>
        <end position="572"/>
    </location>
</feature>
<feature type="domain" description="RCK N-terminal" evidence="3">
    <location>
        <begin position="159"/>
        <end position="282"/>
    </location>
</feature>
<evidence type="ECO:0000313" key="5">
    <source>
        <dbReference type="EMBL" id="GIE95478.1"/>
    </source>
</evidence>
<dbReference type="PROSITE" id="PS51202">
    <property type="entry name" value="RCK_C"/>
    <property type="match status" value="1"/>
</dbReference>
<sequence>MGLPSTETTWWRRLLGGAEIRPRAARQWIRSAAAAQGPPTVFLVLRRMRVPLIVLISIFAISVLGLTLVPGQVVEGRPTRMGFFDAFYFMSYTATTIGYGEIPYTFSGAQRLWVTASIYLTVIGWAYAIGSLLTLVQDRAFRQALALQRFTRTVARLREPFLLIAGYGQTGQLLGRSFDTLGRRFVVIDTNSERVDALDIDPYHADVPGLVGDARNPQTLEHAGLGHPYCEGVLALTDDDEVNLAVTMSAALMRPELTVLARTVSPSIEHRMEAFGSPTVVNPFDRYGDHLRIALRTPAVHQLMLWLESGPGAELPPRGEPPAVGRWVLCGYGRFGKELTHDLRAENLEVTVIDTADDGPPDPSVVVGDGSEPGVMAGADLEHAVGFVAGTDNDTTNLSLIAAARRINPDLFVSSRQNRPETAPLYAAMEVDSLLVPADLVAREVYAQLSTPLLWRFLREVPALGDDWAERMIERLLNHCGERLQALSPTTLDRSSAPALVPWLEAGPVPLGDLLRSPVDRERRLDLVALLVLRGSDATLGPGDDFRLEAGDRILFAGQPRDERTLIDTLRIDYVSEYVLTGRAVPAGWLWRRLTRTPESDRVPVD</sequence>
<evidence type="ECO:0008006" key="7">
    <source>
        <dbReference type="Google" id="ProtNLM"/>
    </source>
</evidence>
<comment type="caution">
    <text evidence="5">The sequence shown here is derived from an EMBL/GenBank/DDBJ whole genome shotgun (WGS) entry which is preliminary data.</text>
</comment>
<dbReference type="PROSITE" id="PS51201">
    <property type="entry name" value="RCK_N"/>
    <property type="match status" value="1"/>
</dbReference>
<evidence type="ECO:0000313" key="6">
    <source>
        <dbReference type="Proteomes" id="UP000636960"/>
    </source>
</evidence>
<dbReference type="Pfam" id="PF07885">
    <property type="entry name" value="Ion_trans_2"/>
    <property type="match status" value="1"/>
</dbReference>
<dbReference type="InterPro" id="IPR036291">
    <property type="entry name" value="NAD(P)-bd_dom_sf"/>
</dbReference>
<dbReference type="SUPFAM" id="SSF116726">
    <property type="entry name" value="TrkA C-terminal domain-like"/>
    <property type="match status" value="1"/>
</dbReference>
<keyword evidence="2" id="KW-0812">Transmembrane</keyword>
<evidence type="ECO:0000259" key="3">
    <source>
        <dbReference type="PROSITE" id="PS51201"/>
    </source>
</evidence>
<dbReference type="GO" id="GO:0005886">
    <property type="term" value="C:plasma membrane"/>
    <property type="evidence" value="ECO:0007669"/>
    <property type="project" value="UniProtKB-SubCell"/>
</dbReference>
<dbReference type="GO" id="GO:0008324">
    <property type="term" value="F:monoatomic cation transmembrane transporter activity"/>
    <property type="evidence" value="ECO:0007669"/>
    <property type="project" value="InterPro"/>
</dbReference>
<dbReference type="Gene3D" id="3.40.50.720">
    <property type="entry name" value="NAD(P)-binding Rossmann-like Domain"/>
    <property type="match status" value="2"/>
</dbReference>
<accession>A0A919JYL9</accession>
<protein>
    <recommendedName>
        <fullName evidence="7">Potassium transporter TrkA</fullName>
    </recommendedName>
</protein>
<keyword evidence="2" id="KW-0472">Membrane</keyword>
<organism evidence="5 6">
    <name type="scientific">Paractinoplanes rishiriensis</name>
    <dbReference type="NCBI Taxonomy" id="1050105"/>
    <lineage>
        <taxon>Bacteria</taxon>
        <taxon>Bacillati</taxon>
        <taxon>Actinomycetota</taxon>
        <taxon>Actinomycetes</taxon>
        <taxon>Micromonosporales</taxon>
        <taxon>Micromonosporaceae</taxon>
        <taxon>Paractinoplanes</taxon>
    </lineage>
</organism>
<dbReference type="Proteomes" id="UP000636960">
    <property type="component" value="Unassembled WGS sequence"/>
</dbReference>
<name>A0A919JYL9_9ACTN</name>
<dbReference type="InterPro" id="IPR006037">
    <property type="entry name" value="RCK_C"/>
</dbReference>
<reference evidence="5" key="1">
    <citation type="submission" date="2021-01" db="EMBL/GenBank/DDBJ databases">
        <title>Whole genome shotgun sequence of Actinoplanes rishiriensis NBRC 108556.</title>
        <authorList>
            <person name="Komaki H."/>
            <person name="Tamura T."/>
        </authorList>
    </citation>
    <scope>NUCLEOTIDE SEQUENCE</scope>
    <source>
        <strain evidence="5">NBRC 108556</strain>
    </source>
</reference>
<evidence type="ECO:0000256" key="1">
    <source>
        <dbReference type="ARBA" id="ARBA00004651"/>
    </source>
</evidence>
<comment type="subcellular location">
    <subcellularLocation>
        <location evidence="1">Cell membrane</location>
        <topology evidence="1">Multi-pass membrane protein</topology>
    </subcellularLocation>
</comment>
<proteinExistence type="predicted"/>
<keyword evidence="2" id="KW-1133">Transmembrane helix</keyword>
<dbReference type="InterPro" id="IPR013099">
    <property type="entry name" value="K_chnl_dom"/>
</dbReference>
<gene>
    <name evidence="5" type="ORF">Ari01nite_29430</name>
</gene>
<dbReference type="EMBL" id="BOMV01000031">
    <property type="protein sequence ID" value="GIE95478.1"/>
    <property type="molecule type" value="Genomic_DNA"/>
</dbReference>
<dbReference type="SUPFAM" id="SSF51735">
    <property type="entry name" value="NAD(P)-binding Rossmann-fold domains"/>
    <property type="match status" value="2"/>
</dbReference>
<dbReference type="GO" id="GO:0006813">
    <property type="term" value="P:potassium ion transport"/>
    <property type="evidence" value="ECO:0007669"/>
    <property type="project" value="InterPro"/>
</dbReference>
<feature type="transmembrane region" description="Helical" evidence="2">
    <location>
        <begin position="81"/>
        <end position="100"/>
    </location>
</feature>
<keyword evidence="6" id="KW-1185">Reference proteome</keyword>
<dbReference type="AlphaFoldDB" id="A0A919JYL9"/>
<dbReference type="PANTHER" id="PTHR43833">
    <property type="entry name" value="POTASSIUM CHANNEL PROTEIN 2-RELATED-RELATED"/>
    <property type="match status" value="1"/>
</dbReference>
<evidence type="ECO:0000259" key="4">
    <source>
        <dbReference type="PROSITE" id="PS51202"/>
    </source>
</evidence>
<dbReference type="InterPro" id="IPR050721">
    <property type="entry name" value="Trk_Ktr_HKT_K-transport"/>
</dbReference>
<evidence type="ECO:0000256" key="2">
    <source>
        <dbReference type="SAM" id="Phobius"/>
    </source>
</evidence>